<sequence>MAISCELLSCLQSGLVASCQPVSGGPMDQMAIIVAMAQAAVAGGAIAVRIEGIENVRAVKQAVSVPVVGLVKRDLADSAVRITALLSDVTDLAEAGADIIAYDATLRERPVGAVQLLEQIHQCGKVAMADCSNEEDGMAAWQQGAELIGTTLAGYTEDLPTPLAPDLNLVKQLSQAGCYVVAEGRYNSPELAAAAIAHGAFCVTVGSALTRVEHICQWFCEQIKVKALMQEQAPGQVVKP</sequence>
<dbReference type="NCBIfam" id="NF002231">
    <property type="entry name" value="PRK01130.1"/>
    <property type="match status" value="1"/>
</dbReference>
<dbReference type="CDD" id="cd04729">
    <property type="entry name" value="NanE"/>
    <property type="match status" value="1"/>
</dbReference>
<evidence type="ECO:0000313" key="8">
    <source>
        <dbReference type="Proteomes" id="UP000029558"/>
    </source>
</evidence>
<gene>
    <name evidence="6" type="primary">nanE</name>
    <name evidence="7" type="ORF">KU39_321</name>
</gene>
<dbReference type="EC" id="5.1.3.9" evidence="6"/>
<comment type="function">
    <text evidence="2 6">Converts N-acetylmannosamine-6-phosphate (ManNAc-6-P) to N-acetylglucosamine-6-phosphate (GlcNAc-6-P).</text>
</comment>
<protein>
    <recommendedName>
        <fullName evidence="6">Putative N-acetylmannosamine-6-phosphate 2-epimerase</fullName>
        <ecNumber evidence="6">5.1.3.9</ecNumber>
    </recommendedName>
    <alternativeName>
        <fullName evidence="6">ManNAc-6-P epimerase</fullName>
    </alternativeName>
</protein>
<evidence type="ECO:0000256" key="2">
    <source>
        <dbReference type="ARBA" id="ARBA00002147"/>
    </source>
</evidence>
<dbReference type="GO" id="GO:0047465">
    <property type="term" value="F:N-acylglucosamine-6-phosphate 2-epimerase activity"/>
    <property type="evidence" value="ECO:0007669"/>
    <property type="project" value="UniProtKB-EC"/>
</dbReference>
<dbReference type="InterPro" id="IPR013785">
    <property type="entry name" value="Aldolase_TIM"/>
</dbReference>
<reference evidence="7 8" key="1">
    <citation type="journal article" date="2014" name="Genome Announc.">
        <title>Comparative Genome Analysis of Two Isolates of the Fish Pathogen Piscirickettsia salmonis from Different Hosts Reveals Major Differences in Virulence-Associated Secretion Systems.</title>
        <authorList>
            <person name="Bohle H."/>
            <person name="Henriquez P."/>
            <person name="Grothusen H."/>
            <person name="Navas E."/>
            <person name="Sandoval A."/>
            <person name="Bustamante F."/>
            <person name="Bustos P."/>
            <person name="Mancilla M."/>
        </authorList>
    </citation>
    <scope>NUCLEOTIDE SEQUENCE [LARGE SCALE GENOMIC DNA]</scope>
    <source>
        <strain evidence="8">B1-32597</strain>
    </source>
</reference>
<dbReference type="GO" id="GO:0005975">
    <property type="term" value="P:carbohydrate metabolic process"/>
    <property type="evidence" value="ECO:0007669"/>
    <property type="project" value="UniProtKB-UniRule"/>
</dbReference>
<evidence type="ECO:0000256" key="3">
    <source>
        <dbReference type="ARBA" id="ARBA00005081"/>
    </source>
</evidence>
<dbReference type="AlphaFoldDB" id="A0A1L6TGG1"/>
<comment type="pathway">
    <text evidence="3 6">Amino-sugar metabolism; N-acetylneuraminate degradation; D-fructose 6-phosphate from N-acetylneuraminate: step 3/5.</text>
</comment>
<dbReference type="InterPro" id="IPR007260">
    <property type="entry name" value="NanE"/>
</dbReference>
<dbReference type="SUPFAM" id="SSF51366">
    <property type="entry name" value="Ribulose-phoshate binding barrel"/>
    <property type="match status" value="1"/>
</dbReference>
<organism evidence="7 8">
    <name type="scientific">Piscirickettsia salmonis</name>
    <dbReference type="NCBI Taxonomy" id="1238"/>
    <lineage>
        <taxon>Bacteria</taxon>
        <taxon>Pseudomonadati</taxon>
        <taxon>Pseudomonadota</taxon>
        <taxon>Gammaproteobacteria</taxon>
        <taxon>Thiotrichales</taxon>
        <taxon>Piscirickettsiaceae</taxon>
        <taxon>Piscirickettsia</taxon>
    </lineage>
</organism>
<dbReference type="GO" id="GO:0006053">
    <property type="term" value="P:N-acetylmannosamine catabolic process"/>
    <property type="evidence" value="ECO:0007669"/>
    <property type="project" value="TreeGrafter"/>
</dbReference>
<proteinExistence type="inferred from homology"/>
<dbReference type="GO" id="GO:0019262">
    <property type="term" value="P:N-acetylneuraminate catabolic process"/>
    <property type="evidence" value="ECO:0007669"/>
    <property type="project" value="UniProtKB-UniRule"/>
</dbReference>
<dbReference type="HAMAP" id="MF_01235">
    <property type="entry name" value="ManNAc6P_epimer"/>
    <property type="match status" value="1"/>
</dbReference>
<dbReference type="Pfam" id="PF04131">
    <property type="entry name" value="NanE"/>
    <property type="match status" value="1"/>
</dbReference>
<dbReference type="FunFam" id="3.20.20.70:FF:000035">
    <property type="entry name" value="Putative N-acetylmannosamine-6-phosphate 2-epimerase"/>
    <property type="match status" value="1"/>
</dbReference>
<dbReference type="EMBL" id="CP012508">
    <property type="protein sequence ID" value="ALB21505.1"/>
    <property type="molecule type" value="Genomic_DNA"/>
</dbReference>
<evidence type="ECO:0000256" key="6">
    <source>
        <dbReference type="HAMAP-Rule" id="MF_01235"/>
    </source>
</evidence>
<dbReference type="Gene3D" id="3.20.20.70">
    <property type="entry name" value="Aldolase class I"/>
    <property type="match status" value="1"/>
</dbReference>
<keyword evidence="5 6" id="KW-0119">Carbohydrate metabolism</keyword>
<keyword evidence="4 6" id="KW-0413">Isomerase</keyword>
<dbReference type="PANTHER" id="PTHR36204">
    <property type="entry name" value="N-ACETYLMANNOSAMINE-6-PHOSPHATE 2-EPIMERASE-RELATED"/>
    <property type="match status" value="1"/>
</dbReference>
<comment type="similarity">
    <text evidence="6">Belongs to the NanE family.</text>
</comment>
<dbReference type="GO" id="GO:0005829">
    <property type="term" value="C:cytosol"/>
    <property type="evidence" value="ECO:0007669"/>
    <property type="project" value="TreeGrafter"/>
</dbReference>
<evidence type="ECO:0000256" key="1">
    <source>
        <dbReference type="ARBA" id="ARBA00000056"/>
    </source>
</evidence>
<evidence type="ECO:0000313" key="7">
    <source>
        <dbReference type="EMBL" id="ALB21505.1"/>
    </source>
</evidence>
<dbReference type="PANTHER" id="PTHR36204:SF1">
    <property type="entry name" value="N-ACETYLMANNOSAMINE-6-PHOSPHATE 2-EPIMERASE-RELATED"/>
    <property type="match status" value="1"/>
</dbReference>
<dbReference type="RefSeq" id="WP_017376548.1">
    <property type="nucleotide sequence ID" value="NZ_CP012508.1"/>
</dbReference>
<accession>A0A1L6TGG1</accession>
<evidence type="ECO:0000256" key="4">
    <source>
        <dbReference type="ARBA" id="ARBA00023235"/>
    </source>
</evidence>
<evidence type="ECO:0000256" key="5">
    <source>
        <dbReference type="ARBA" id="ARBA00023277"/>
    </source>
</evidence>
<dbReference type="OrthoDB" id="9810372at2"/>
<dbReference type="Proteomes" id="UP000029558">
    <property type="component" value="Chromosome"/>
</dbReference>
<comment type="catalytic activity">
    <reaction evidence="1 6">
        <text>an N-acyl-D-glucosamine 6-phosphate = an N-acyl-D-mannosamine 6-phosphate</text>
        <dbReference type="Rhea" id="RHEA:23932"/>
        <dbReference type="ChEBI" id="CHEBI:57599"/>
        <dbReference type="ChEBI" id="CHEBI:57666"/>
        <dbReference type="EC" id="5.1.3.9"/>
    </reaction>
</comment>
<name>A0A1L6TGG1_PISSA</name>
<dbReference type="InterPro" id="IPR011060">
    <property type="entry name" value="RibuloseP-bd_barrel"/>
</dbReference>